<dbReference type="GO" id="GO:0004930">
    <property type="term" value="F:G protein-coupled receptor activity"/>
    <property type="evidence" value="ECO:0000318"/>
    <property type="project" value="GO_Central"/>
</dbReference>
<dbReference type="CDD" id="cd00637">
    <property type="entry name" value="7tm_classA_rhodopsin-like"/>
    <property type="match status" value="1"/>
</dbReference>
<evidence type="ECO:0000256" key="4">
    <source>
        <dbReference type="ARBA" id="ARBA00022989"/>
    </source>
</evidence>
<keyword evidence="5 9" id="KW-0297">G-protein coupled receptor</keyword>
<dbReference type="PANTHER" id="PTHR24249:SF411">
    <property type="entry name" value="G-PROTEIN COUPLED RECEPTORS FAMILY 1 PROFILE DOMAIN-CONTAINING PROTEIN"/>
    <property type="match status" value="1"/>
</dbReference>
<feature type="transmembrane region" description="Helical" evidence="10">
    <location>
        <begin position="73"/>
        <end position="94"/>
    </location>
</feature>
<evidence type="ECO:0000313" key="12">
    <source>
        <dbReference type="EMBL" id="EDV29399.1"/>
    </source>
</evidence>
<keyword evidence="8 9" id="KW-0807">Transducer</keyword>
<dbReference type="KEGG" id="tad:TRIADDRAFT_51668"/>
<dbReference type="PROSITE" id="PS00237">
    <property type="entry name" value="G_PROTEIN_RECEP_F1_1"/>
    <property type="match status" value="1"/>
</dbReference>
<feature type="transmembrane region" description="Helical" evidence="10">
    <location>
        <begin position="6"/>
        <end position="25"/>
    </location>
</feature>
<keyword evidence="6 10" id="KW-0472">Membrane</keyword>
<dbReference type="PhylomeDB" id="B3RKG1"/>
<feature type="domain" description="G-protein coupled receptors family 1 profile" evidence="11">
    <location>
        <begin position="15"/>
        <end position="292"/>
    </location>
</feature>
<dbReference type="Pfam" id="PF00001">
    <property type="entry name" value="7tm_1"/>
    <property type="match status" value="1"/>
</dbReference>
<dbReference type="InterPro" id="IPR017452">
    <property type="entry name" value="GPCR_Rhodpsn_7TM"/>
</dbReference>
<evidence type="ECO:0000256" key="9">
    <source>
        <dbReference type="RuleBase" id="RU000688"/>
    </source>
</evidence>
<dbReference type="Gene3D" id="1.20.1070.10">
    <property type="entry name" value="Rhodopsin 7-helix transmembrane proteins"/>
    <property type="match status" value="1"/>
</dbReference>
<dbReference type="CTD" id="6749009"/>
<dbReference type="STRING" id="10228.B3RKG1"/>
<evidence type="ECO:0000256" key="8">
    <source>
        <dbReference type="ARBA" id="ARBA00023224"/>
    </source>
</evidence>
<dbReference type="PRINTS" id="PR00237">
    <property type="entry name" value="GPCRRHODOPSN"/>
</dbReference>
<dbReference type="PANTHER" id="PTHR24249">
    <property type="entry name" value="HISTAMINE RECEPTOR-RELATED G-PROTEIN COUPLED RECEPTOR"/>
    <property type="match status" value="1"/>
</dbReference>
<dbReference type="InParanoid" id="B3RKG1"/>
<dbReference type="SMART" id="SM01381">
    <property type="entry name" value="7TM_GPCR_Srsx"/>
    <property type="match status" value="1"/>
</dbReference>
<keyword evidence="3 9" id="KW-0812">Transmembrane</keyword>
<sequence>MESKASFIPVIAIVGNLFYLITLYKNPSLQNRINNNFIGNLAAADLLTGLLAIPMVLTVIIMGSSVPSTICQAQAFLVGWFYGVSLTIAAVISIDRCIIVVQPLRYPNLMTPNKVKVLIIFPWVFSLIIYIVPLLGLENVGLGRYGYKDYCRLDSSIISIAIEREEENCSKGFAIGSPEEALVFGASDVIASIYLIHLILVISIVVGCYSIIFYIACQKNLACDRNRARSIIKSIRTTATIVGTNLFCWIPTTVLTILDLSDFEIFNLLPFKVSVIFYILFLATAATNPIIYIWRSHELRNRVITTVCYKRNRIMHLQRNL</sequence>
<gene>
    <name evidence="12" type="ORF">TRIADDRAFT_51668</name>
</gene>
<dbReference type="RefSeq" id="XP_002108601.1">
    <property type="nucleotide sequence ID" value="XM_002108565.1"/>
</dbReference>
<dbReference type="GO" id="GO:0005886">
    <property type="term" value="C:plasma membrane"/>
    <property type="evidence" value="ECO:0000318"/>
    <property type="project" value="GO_Central"/>
</dbReference>
<feature type="transmembrane region" description="Helical" evidence="10">
    <location>
        <begin position="237"/>
        <end position="255"/>
    </location>
</feature>
<keyword evidence="13" id="KW-1185">Reference proteome</keyword>
<keyword evidence="4 10" id="KW-1133">Transmembrane helix</keyword>
<dbReference type="OMA" id="PSTICQA"/>
<comment type="similarity">
    <text evidence="9">Belongs to the G-protein coupled receptor 1 family.</text>
</comment>
<dbReference type="InterPro" id="IPR050569">
    <property type="entry name" value="TAAR"/>
</dbReference>
<dbReference type="OrthoDB" id="6376512at2759"/>
<dbReference type="Proteomes" id="UP000009022">
    <property type="component" value="Unassembled WGS sequence"/>
</dbReference>
<feature type="transmembrane region" description="Helical" evidence="10">
    <location>
        <begin position="115"/>
        <end position="135"/>
    </location>
</feature>
<dbReference type="InterPro" id="IPR000276">
    <property type="entry name" value="GPCR_Rhodpsn"/>
</dbReference>
<dbReference type="EMBL" id="DS985241">
    <property type="protein sequence ID" value="EDV29399.1"/>
    <property type="molecule type" value="Genomic_DNA"/>
</dbReference>
<feature type="transmembrane region" description="Helical" evidence="10">
    <location>
        <begin position="193"/>
        <end position="216"/>
    </location>
</feature>
<feature type="transmembrane region" description="Helical" evidence="10">
    <location>
        <begin position="275"/>
        <end position="294"/>
    </location>
</feature>
<dbReference type="FunCoup" id="B3RKG1">
    <property type="interactions" value="321"/>
</dbReference>
<name>B3RKG1_TRIAD</name>
<reference evidence="12 13" key="1">
    <citation type="journal article" date="2008" name="Nature">
        <title>The Trichoplax genome and the nature of placozoans.</title>
        <authorList>
            <person name="Srivastava M."/>
            <person name="Begovic E."/>
            <person name="Chapman J."/>
            <person name="Putnam N.H."/>
            <person name="Hellsten U."/>
            <person name="Kawashima T."/>
            <person name="Kuo A."/>
            <person name="Mitros T."/>
            <person name="Salamov A."/>
            <person name="Carpenter M.L."/>
            <person name="Signorovitch A.Y."/>
            <person name="Moreno M.A."/>
            <person name="Kamm K."/>
            <person name="Grimwood J."/>
            <person name="Schmutz J."/>
            <person name="Shapiro H."/>
            <person name="Grigoriev I.V."/>
            <person name="Buss L.W."/>
            <person name="Schierwater B."/>
            <person name="Dellaporta S.L."/>
            <person name="Rokhsar D.S."/>
        </authorList>
    </citation>
    <scope>NUCLEOTIDE SEQUENCE [LARGE SCALE GENOMIC DNA]</scope>
    <source>
        <strain evidence="12 13">Grell-BS-1999</strain>
    </source>
</reference>
<dbReference type="HOGENOM" id="CLU_009579_3_3_1"/>
<evidence type="ECO:0000256" key="5">
    <source>
        <dbReference type="ARBA" id="ARBA00023040"/>
    </source>
</evidence>
<protein>
    <recommendedName>
        <fullName evidence="11">G-protein coupled receptors family 1 profile domain-containing protein</fullName>
    </recommendedName>
</protein>
<dbReference type="GeneID" id="6749009"/>
<comment type="subcellular location">
    <subcellularLocation>
        <location evidence="1">Cell membrane</location>
        <topology evidence="1">Multi-pass membrane protein</topology>
    </subcellularLocation>
</comment>
<dbReference type="PROSITE" id="PS50262">
    <property type="entry name" value="G_PROTEIN_RECEP_F1_2"/>
    <property type="match status" value="1"/>
</dbReference>
<keyword evidence="2" id="KW-1003">Cell membrane</keyword>
<organism evidence="12 13">
    <name type="scientific">Trichoplax adhaerens</name>
    <name type="common">Trichoplax reptans</name>
    <dbReference type="NCBI Taxonomy" id="10228"/>
    <lineage>
        <taxon>Eukaryota</taxon>
        <taxon>Metazoa</taxon>
        <taxon>Placozoa</taxon>
        <taxon>Uniplacotomia</taxon>
        <taxon>Trichoplacea</taxon>
        <taxon>Trichoplacidae</taxon>
        <taxon>Trichoplax</taxon>
    </lineage>
</organism>
<feature type="transmembrane region" description="Helical" evidence="10">
    <location>
        <begin position="37"/>
        <end position="61"/>
    </location>
</feature>
<evidence type="ECO:0000256" key="7">
    <source>
        <dbReference type="ARBA" id="ARBA00023170"/>
    </source>
</evidence>
<keyword evidence="7 9" id="KW-0675">Receptor</keyword>
<accession>B3RKG1</accession>
<proteinExistence type="inferred from homology"/>
<dbReference type="SUPFAM" id="SSF81321">
    <property type="entry name" value="Family A G protein-coupled receptor-like"/>
    <property type="match status" value="1"/>
</dbReference>
<evidence type="ECO:0000256" key="1">
    <source>
        <dbReference type="ARBA" id="ARBA00004651"/>
    </source>
</evidence>
<evidence type="ECO:0000259" key="11">
    <source>
        <dbReference type="PROSITE" id="PS50262"/>
    </source>
</evidence>
<evidence type="ECO:0000256" key="10">
    <source>
        <dbReference type="SAM" id="Phobius"/>
    </source>
</evidence>
<evidence type="ECO:0000313" key="13">
    <source>
        <dbReference type="Proteomes" id="UP000009022"/>
    </source>
</evidence>
<evidence type="ECO:0000256" key="6">
    <source>
        <dbReference type="ARBA" id="ARBA00023136"/>
    </source>
</evidence>
<dbReference type="AlphaFoldDB" id="B3RKG1"/>
<evidence type="ECO:0000256" key="3">
    <source>
        <dbReference type="ARBA" id="ARBA00022692"/>
    </source>
</evidence>
<dbReference type="eggNOG" id="KOG3656">
    <property type="taxonomic scope" value="Eukaryota"/>
</dbReference>
<evidence type="ECO:0000256" key="2">
    <source>
        <dbReference type="ARBA" id="ARBA00022475"/>
    </source>
</evidence>